<dbReference type="NCBIfam" id="NF041568">
    <property type="entry name" value="Jag_EloR"/>
    <property type="match status" value="1"/>
</dbReference>
<feature type="region of interest" description="Disordered" evidence="8">
    <location>
        <begin position="73"/>
        <end position="141"/>
    </location>
</feature>
<feature type="compositionally biased region" description="Basic and acidic residues" evidence="8">
    <location>
        <begin position="85"/>
        <end position="99"/>
    </location>
</feature>
<dbReference type="STRING" id="445932.Emin_1262"/>
<dbReference type="OrthoDB" id="9794483at2"/>
<comment type="domain">
    <text evidence="6">Has an N-terminal Jag-N domain and 2 RNA-binding domains (KH and R3H).</text>
</comment>
<dbReference type="GO" id="GO:0009252">
    <property type="term" value="P:peptidoglycan biosynthetic process"/>
    <property type="evidence" value="ECO:0007669"/>
    <property type="project" value="UniProtKB-UniRule"/>
</dbReference>
<dbReference type="InterPro" id="IPR001374">
    <property type="entry name" value="R3H_dom"/>
</dbReference>
<evidence type="ECO:0000256" key="7">
    <source>
        <dbReference type="SAM" id="Coils"/>
    </source>
</evidence>
<dbReference type="CDD" id="cd02644">
    <property type="entry name" value="R3H_jag"/>
    <property type="match status" value="1"/>
</dbReference>
<protein>
    <recommendedName>
        <fullName evidence="6">RNA-binding protein KhpB</fullName>
    </recommendedName>
    <alternativeName>
        <fullName evidence="6">RNA-binding protein EloR</fullName>
    </alternativeName>
</protein>
<dbReference type="InterPro" id="IPR039247">
    <property type="entry name" value="KhpB"/>
</dbReference>
<dbReference type="Gene3D" id="3.30.1370.50">
    <property type="entry name" value="R3H-like domain"/>
    <property type="match status" value="1"/>
</dbReference>
<dbReference type="GO" id="GO:0008360">
    <property type="term" value="P:regulation of cell shape"/>
    <property type="evidence" value="ECO:0007669"/>
    <property type="project" value="UniProtKB-KW"/>
</dbReference>
<evidence type="ECO:0000259" key="9">
    <source>
        <dbReference type="PROSITE" id="PS51061"/>
    </source>
</evidence>
<gene>
    <name evidence="6" type="primary">khpB</name>
    <name evidence="6" type="synonym">eloR</name>
    <name evidence="10" type="ordered locus">Emin_1262</name>
</gene>
<dbReference type="GO" id="GO:0071555">
    <property type="term" value="P:cell wall organization"/>
    <property type="evidence" value="ECO:0007669"/>
    <property type="project" value="UniProtKB-KW"/>
</dbReference>
<dbReference type="InterPro" id="IPR036867">
    <property type="entry name" value="R3H_dom_sf"/>
</dbReference>
<accession>B2KE66</accession>
<sequence length="470" mass="52282">MPKKIKIEAKDVDTAINNGLKEIGLRRDQVEVSVLARPTKGFWGIGAKPAVVEIRQKRWGGNLDAQIYMDVPKKRGGFNKRNNNRKKEDDFKRDPEGSRVNKKTSNNRGGKKNFGRKDKIRKQRPVSTEPKAPKENEAQLLPSQAIQNAVIPENLKAPMAEGKEMLFKMLEQMGIKTENLNVWWDSAQQRILLTFDCDHPAIVIGKEGKTLEAIQYLLTLSLSRHFSTPISVVADTQNYWRKSEDKLYAEIDRAVNAIKRGANVYRLKPMPAQMRRFIHRALETNEFVETASEGEGKWRKVVIKERVSTIEPKVVTEAEKAADAAARTPEKCASEQLDKEVDAAQENLDEQIKAERAAEKAARAQAQAATPVLDAADISAATQSPAGVEEEASSCSENVEINGEQVSICTVEVEKEEVVLKEAPSSQDQVEGTSCGMLEVELKPGGDVTEEVKEAEAEQTKEENKETPAP</sequence>
<dbReference type="Pfam" id="PF01424">
    <property type="entry name" value="R3H"/>
    <property type="match status" value="1"/>
</dbReference>
<dbReference type="HOGENOM" id="CLU_581067_0_0_0"/>
<feature type="domain" description="R3H" evidence="9">
    <location>
        <begin position="241"/>
        <end position="307"/>
    </location>
</feature>
<keyword evidence="1 6" id="KW-0963">Cytoplasm</keyword>
<dbReference type="KEGG" id="emi:Emin_1262"/>
<keyword evidence="5 6" id="KW-0961">Cell wall biogenesis/degradation</keyword>
<evidence type="ECO:0000256" key="1">
    <source>
        <dbReference type="ARBA" id="ARBA00022490"/>
    </source>
</evidence>
<dbReference type="Pfam" id="PF14804">
    <property type="entry name" value="Jag_N"/>
    <property type="match status" value="1"/>
</dbReference>
<dbReference type="AlphaFoldDB" id="B2KE66"/>
<evidence type="ECO:0000313" key="10">
    <source>
        <dbReference type="EMBL" id="ACC98812.1"/>
    </source>
</evidence>
<dbReference type="PANTHER" id="PTHR35800:SF1">
    <property type="entry name" value="RNA-BINDING PROTEIN KHPB"/>
    <property type="match status" value="1"/>
</dbReference>
<feature type="coiled-coil region" evidence="7">
    <location>
        <begin position="334"/>
        <end position="365"/>
    </location>
</feature>
<evidence type="ECO:0000256" key="6">
    <source>
        <dbReference type="HAMAP-Rule" id="MF_00867"/>
    </source>
</evidence>
<dbReference type="InterPro" id="IPR038247">
    <property type="entry name" value="Jag_N_dom_sf"/>
</dbReference>
<dbReference type="InterPro" id="IPR032782">
    <property type="entry name" value="KhpB_N"/>
</dbReference>
<dbReference type="EMBL" id="CP001055">
    <property type="protein sequence ID" value="ACC98812.1"/>
    <property type="molecule type" value="Genomic_DNA"/>
</dbReference>
<dbReference type="InterPro" id="IPR038008">
    <property type="entry name" value="Jag_KH"/>
</dbReference>
<keyword evidence="11" id="KW-1185">Reference proteome</keyword>
<feature type="compositionally biased region" description="Basic residues" evidence="8">
    <location>
        <begin position="74"/>
        <end position="84"/>
    </location>
</feature>
<evidence type="ECO:0000256" key="8">
    <source>
        <dbReference type="SAM" id="MobiDB-lite"/>
    </source>
</evidence>
<evidence type="ECO:0000256" key="3">
    <source>
        <dbReference type="ARBA" id="ARBA00022960"/>
    </source>
</evidence>
<dbReference type="InterPro" id="IPR015946">
    <property type="entry name" value="KH_dom-like_a/b"/>
</dbReference>
<name>B2KE66_ELUMP</name>
<dbReference type="CDD" id="cd02414">
    <property type="entry name" value="KH-II_Jag"/>
    <property type="match status" value="1"/>
</dbReference>
<dbReference type="GO" id="GO:0003723">
    <property type="term" value="F:RNA binding"/>
    <property type="evidence" value="ECO:0007669"/>
    <property type="project" value="UniProtKB-UniRule"/>
</dbReference>
<evidence type="ECO:0000256" key="2">
    <source>
        <dbReference type="ARBA" id="ARBA00022884"/>
    </source>
</evidence>
<keyword evidence="4 6" id="KW-0143">Chaperone</keyword>
<dbReference type="GO" id="GO:0005737">
    <property type="term" value="C:cytoplasm"/>
    <property type="evidence" value="ECO:0007669"/>
    <property type="project" value="UniProtKB-SubCell"/>
</dbReference>
<keyword evidence="2 6" id="KW-0694">RNA-binding</keyword>
<keyword evidence="3 6" id="KW-0133">Cell shape</keyword>
<dbReference type="SMART" id="SM00393">
    <property type="entry name" value="R3H"/>
    <property type="match status" value="1"/>
</dbReference>
<dbReference type="InterPro" id="IPR034079">
    <property type="entry name" value="R3H_KhpB"/>
</dbReference>
<evidence type="ECO:0000256" key="4">
    <source>
        <dbReference type="ARBA" id="ARBA00023186"/>
    </source>
</evidence>
<comment type="similarity">
    <text evidence="6">Belongs to the KhpB RNA-binding protein family.</text>
</comment>
<comment type="subcellular location">
    <subcellularLocation>
        <location evidence="6">Cytoplasm</location>
    </subcellularLocation>
</comment>
<reference evidence="10 11" key="1">
    <citation type="journal article" date="2009" name="Appl. Environ. Microbiol.">
        <title>Genomic analysis of 'Elusimicrobium minutum,' the first cultivated representative of the phylum 'Elusimicrobia' (formerly termite group 1).</title>
        <authorList>
            <person name="Herlemann D.P.R."/>
            <person name="Geissinger O."/>
            <person name="Ikeda-Ohtsubo W."/>
            <person name="Kunin V."/>
            <person name="Sun H."/>
            <person name="Lapidus A."/>
            <person name="Hugenholtz P."/>
            <person name="Brune A."/>
        </authorList>
    </citation>
    <scope>NUCLEOTIDE SEQUENCE [LARGE SCALE GENOMIC DNA]</scope>
    <source>
        <strain evidence="10 11">Pei191</strain>
    </source>
</reference>
<dbReference type="Pfam" id="PF13083">
    <property type="entry name" value="KH_KhpA-B"/>
    <property type="match status" value="1"/>
</dbReference>
<dbReference type="Proteomes" id="UP000001029">
    <property type="component" value="Chromosome"/>
</dbReference>
<feature type="compositionally biased region" description="Basic residues" evidence="8">
    <location>
        <begin position="109"/>
        <end position="124"/>
    </location>
</feature>
<keyword evidence="7" id="KW-0175">Coiled coil</keyword>
<dbReference type="PANTHER" id="PTHR35800">
    <property type="entry name" value="PROTEIN JAG"/>
    <property type="match status" value="1"/>
</dbReference>
<feature type="region of interest" description="Disordered" evidence="8">
    <location>
        <begin position="442"/>
        <end position="470"/>
    </location>
</feature>
<comment type="subunit">
    <text evidence="6">Forms a complex with KhpA.</text>
</comment>
<dbReference type="HAMAP" id="MF_00867">
    <property type="entry name" value="KhpB"/>
    <property type="match status" value="1"/>
</dbReference>
<dbReference type="SMART" id="SM01245">
    <property type="entry name" value="Jag_N"/>
    <property type="match status" value="1"/>
</dbReference>
<dbReference type="Gene3D" id="3.30.300.20">
    <property type="match status" value="1"/>
</dbReference>
<dbReference type="RefSeq" id="WP_012415427.1">
    <property type="nucleotide sequence ID" value="NC_010644.1"/>
</dbReference>
<evidence type="ECO:0000313" key="11">
    <source>
        <dbReference type="Proteomes" id="UP000001029"/>
    </source>
</evidence>
<comment type="function">
    <text evidence="6">A probable RNA chaperone. Forms a complex with KhpA which binds to cellular RNA and controls its expression. Plays a role in peptidoglycan (PG) homeostasis and cell length regulation.</text>
</comment>
<proteinExistence type="inferred from homology"/>
<evidence type="ECO:0000256" key="5">
    <source>
        <dbReference type="ARBA" id="ARBA00023316"/>
    </source>
</evidence>
<dbReference type="PROSITE" id="PS51061">
    <property type="entry name" value="R3H"/>
    <property type="match status" value="1"/>
</dbReference>
<organism evidence="10 11">
    <name type="scientific">Elusimicrobium minutum (strain Pei191)</name>
    <dbReference type="NCBI Taxonomy" id="445932"/>
    <lineage>
        <taxon>Bacteria</taxon>
        <taxon>Pseudomonadati</taxon>
        <taxon>Elusimicrobiota</taxon>
        <taxon>Elusimicrobia</taxon>
        <taxon>Elusimicrobiales</taxon>
        <taxon>Elusimicrobiaceae</taxon>
        <taxon>Elusimicrobium</taxon>
    </lineage>
</organism>
<comment type="caution">
    <text evidence="6">Lacks conserved residue(s) required for the propagation of feature annotation.</text>
</comment>
<dbReference type="Gene3D" id="3.30.30.80">
    <property type="entry name" value="probable RNA-binding protein from clostridium symbiosum atcc 14940"/>
    <property type="match status" value="1"/>
</dbReference>